<accession>A0A291QRN3</accession>
<gene>
    <name evidence="1" type="ORF">COR50_04990</name>
</gene>
<evidence type="ECO:0000313" key="1">
    <source>
        <dbReference type="EMBL" id="ATL46586.1"/>
    </source>
</evidence>
<reference evidence="1 2" key="1">
    <citation type="submission" date="2017-10" db="EMBL/GenBank/DDBJ databases">
        <title>Paenichitinophaga pekingensis gen. nov., sp. nov., isolated from activated sludge.</title>
        <authorList>
            <person name="Jin D."/>
            <person name="Kong X."/>
            <person name="Deng Y."/>
            <person name="Bai Z."/>
        </authorList>
    </citation>
    <scope>NUCLEOTIDE SEQUENCE [LARGE SCALE GENOMIC DNA]</scope>
    <source>
        <strain evidence="1 2">13</strain>
    </source>
</reference>
<organism evidence="1 2">
    <name type="scientific">Chitinophaga caeni</name>
    <dbReference type="NCBI Taxonomy" id="2029983"/>
    <lineage>
        <taxon>Bacteria</taxon>
        <taxon>Pseudomonadati</taxon>
        <taxon>Bacteroidota</taxon>
        <taxon>Chitinophagia</taxon>
        <taxon>Chitinophagales</taxon>
        <taxon>Chitinophagaceae</taxon>
        <taxon>Chitinophaga</taxon>
    </lineage>
</organism>
<dbReference type="RefSeq" id="WP_098192974.1">
    <property type="nucleotide sequence ID" value="NZ_CP023777.1"/>
</dbReference>
<dbReference type="AlphaFoldDB" id="A0A291QRN3"/>
<evidence type="ECO:0000313" key="2">
    <source>
        <dbReference type="Proteomes" id="UP000220133"/>
    </source>
</evidence>
<dbReference type="EMBL" id="CP023777">
    <property type="protein sequence ID" value="ATL46586.1"/>
    <property type="molecule type" value="Genomic_DNA"/>
</dbReference>
<dbReference type="Proteomes" id="UP000220133">
    <property type="component" value="Chromosome"/>
</dbReference>
<proteinExistence type="predicted"/>
<dbReference type="KEGG" id="cbae:COR50_04990"/>
<sequence length="98" mass="10872">MRKKFTPHLGLCILLDLVGCASYIFPVLGEVSDVIWAPIAAIIYYRMFKGPLGTFGSMFTFIEELFPGSDVLPSFTLGWLIQYAFNRSKGVSTVNASK</sequence>
<dbReference type="OrthoDB" id="1144067at2"/>
<name>A0A291QRN3_9BACT</name>
<keyword evidence="2" id="KW-1185">Reference proteome</keyword>
<protein>
    <submittedName>
        <fullName evidence="1">Uncharacterized protein</fullName>
    </submittedName>
</protein>